<feature type="transmembrane region" description="Helical" evidence="1">
    <location>
        <begin position="20"/>
        <end position="41"/>
    </location>
</feature>
<evidence type="ECO:0000256" key="1">
    <source>
        <dbReference type="SAM" id="Phobius"/>
    </source>
</evidence>
<dbReference type="EMBL" id="JABUXR010000007">
    <property type="protein sequence ID" value="MBD8085570.1"/>
    <property type="molecule type" value="Genomic_DNA"/>
</dbReference>
<keyword evidence="1" id="KW-0472">Membrane</keyword>
<organism evidence="2 3">
    <name type="scientific">Limosilactobacillus urinaemulieris</name>
    <dbReference type="NCBI Taxonomy" id="2742600"/>
    <lineage>
        <taxon>Bacteria</taxon>
        <taxon>Bacillati</taxon>
        <taxon>Bacillota</taxon>
        <taxon>Bacilli</taxon>
        <taxon>Lactobacillales</taxon>
        <taxon>Lactobacillaceae</taxon>
        <taxon>Limosilactobacillus</taxon>
    </lineage>
</organism>
<evidence type="ECO:0000313" key="3">
    <source>
        <dbReference type="Proteomes" id="UP000645007"/>
    </source>
</evidence>
<evidence type="ECO:0000313" key="2">
    <source>
        <dbReference type="EMBL" id="MBD8085570.1"/>
    </source>
</evidence>
<sequence>MMNMKLRDRLWLWTSQHVGLLNFIVAVVITALIWIVGLTLSFSPNEIGAFLSILAIILSAFTLVIS</sequence>
<gene>
    <name evidence="2" type="ORF">HUK45_04815</name>
</gene>
<dbReference type="RefSeq" id="WP_191911334.1">
    <property type="nucleotide sequence ID" value="NZ_JABUXR010000007.1"/>
</dbReference>
<comment type="caution">
    <text evidence="2">The sequence shown here is derived from an EMBL/GenBank/DDBJ whole genome shotgun (WGS) entry which is preliminary data.</text>
</comment>
<keyword evidence="3" id="KW-1185">Reference proteome</keyword>
<keyword evidence="1" id="KW-1133">Transmembrane helix</keyword>
<keyword evidence="1" id="KW-0812">Transmembrane</keyword>
<name>A0ABR8ZL05_9LACO</name>
<feature type="transmembrane region" description="Helical" evidence="1">
    <location>
        <begin position="47"/>
        <end position="65"/>
    </location>
</feature>
<reference evidence="2 3" key="1">
    <citation type="submission" date="2020-06" db="EMBL/GenBank/DDBJ databases">
        <title>Limosilactobacillus sp. nov.</title>
        <authorList>
            <person name="Ksiezarek M."/>
            <person name="Goncalves Ribeiro T."/>
            <person name="Rocha J."/>
            <person name="Grosso F."/>
            <person name="Peixe L."/>
        </authorList>
    </citation>
    <scope>NUCLEOTIDE SEQUENCE [LARGE SCALE GENOMIC DNA]</scope>
    <source>
        <strain evidence="3">c9Ua_26_M</strain>
    </source>
</reference>
<protein>
    <submittedName>
        <fullName evidence="2">Uncharacterized protein</fullName>
    </submittedName>
</protein>
<dbReference type="Proteomes" id="UP000645007">
    <property type="component" value="Unassembled WGS sequence"/>
</dbReference>
<proteinExistence type="predicted"/>
<accession>A0ABR8ZL05</accession>